<dbReference type="RefSeq" id="WP_344953345.1">
    <property type="nucleotide sequence ID" value="NZ_BAAAZG010000042.1"/>
</dbReference>
<sequence length="382" mass="39698">MRVVVIGAGVVGAAVAAGLARRGAEVTVLERDVPGAGTTATSVAWINANNKDPEPYFALNHAAVRAHHGLAAGGGDWFFPTGNLECAAAPEHREQLAARVAKLLDRGYPVRRITAERARALEPDLIRPADADYVFFPEEAHTLPVRLLGRFLGEARDLGARVVAGAEVREIAAGPSGVTVTVAGGDAYTADTVVTCTGRWTEEVAARAGLTVPMLDPRTSGPTTNGYLGVTAALPARLSRVLTTDRLNLRPDGGGRIQLQALDLDATADPAVEPGPAIGARMLDRLADVLAATDGARIEQIRVGQRAMPADGLTVAGFADPHARIYVVATHSGVTLSALLSEVVPQEVYGGEAPLLAPFRPGRFADGTAGPAPAPARRPGEQ</sequence>
<evidence type="ECO:0000256" key="1">
    <source>
        <dbReference type="SAM" id="MobiDB-lite"/>
    </source>
</evidence>
<evidence type="ECO:0000313" key="4">
    <source>
        <dbReference type="Proteomes" id="UP001500683"/>
    </source>
</evidence>
<dbReference type="SUPFAM" id="SSF51905">
    <property type="entry name" value="FAD/NAD(P)-binding domain"/>
    <property type="match status" value="1"/>
</dbReference>
<dbReference type="InterPro" id="IPR006076">
    <property type="entry name" value="FAD-dep_OxRdtase"/>
</dbReference>
<evidence type="ECO:0000259" key="2">
    <source>
        <dbReference type="Pfam" id="PF01266"/>
    </source>
</evidence>
<dbReference type="InterPro" id="IPR036188">
    <property type="entry name" value="FAD/NAD-bd_sf"/>
</dbReference>
<accession>A0ABP7WIL1</accession>
<dbReference type="Gene3D" id="3.50.50.60">
    <property type="entry name" value="FAD/NAD(P)-binding domain"/>
    <property type="match status" value="1"/>
</dbReference>
<feature type="compositionally biased region" description="Low complexity" evidence="1">
    <location>
        <begin position="369"/>
        <end position="382"/>
    </location>
</feature>
<feature type="domain" description="FAD dependent oxidoreductase" evidence="2">
    <location>
        <begin position="2"/>
        <end position="343"/>
    </location>
</feature>
<dbReference type="Pfam" id="PF01266">
    <property type="entry name" value="DAO"/>
    <property type="match status" value="1"/>
</dbReference>
<name>A0ABP7WIL1_9ACTN</name>
<protein>
    <submittedName>
        <fullName evidence="3">FAD-binding oxidoreductase</fullName>
    </submittedName>
</protein>
<gene>
    <name evidence="3" type="ORF">GCM10022214_56100</name>
</gene>
<evidence type="ECO:0000313" key="3">
    <source>
        <dbReference type="EMBL" id="GAA4088483.1"/>
    </source>
</evidence>
<proteinExistence type="predicted"/>
<comment type="caution">
    <text evidence="3">The sequence shown here is derived from an EMBL/GenBank/DDBJ whole genome shotgun (WGS) entry which is preliminary data.</text>
</comment>
<dbReference type="Proteomes" id="UP001500683">
    <property type="component" value="Unassembled WGS sequence"/>
</dbReference>
<organism evidence="3 4">
    <name type="scientific">Actinomadura miaoliensis</name>
    <dbReference type="NCBI Taxonomy" id="430685"/>
    <lineage>
        <taxon>Bacteria</taxon>
        <taxon>Bacillati</taxon>
        <taxon>Actinomycetota</taxon>
        <taxon>Actinomycetes</taxon>
        <taxon>Streptosporangiales</taxon>
        <taxon>Thermomonosporaceae</taxon>
        <taxon>Actinomadura</taxon>
    </lineage>
</organism>
<reference evidence="4" key="1">
    <citation type="journal article" date="2019" name="Int. J. Syst. Evol. Microbiol.">
        <title>The Global Catalogue of Microorganisms (GCM) 10K type strain sequencing project: providing services to taxonomists for standard genome sequencing and annotation.</title>
        <authorList>
            <consortium name="The Broad Institute Genomics Platform"/>
            <consortium name="The Broad Institute Genome Sequencing Center for Infectious Disease"/>
            <person name="Wu L."/>
            <person name="Ma J."/>
        </authorList>
    </citation>
    <scope>NUCLEOTIDE SEQUENCE [LARGE SCALE GENOMIC DNA]</scope>
    <source>
        <strain evidence="4">JCM 16702</strain>
    </source>
</reference>
<keyword evidence="4" id="KW-1185">Reference proteome</keyword>
<feature type="region of interest" description="Disordered" evidence="1">
    <location>
        <begin position="360"/>
        <end position="382"/>
    </location>
</feature>
<dbReference type="PANTHER" id="PTHR13847">
    <property type="entry name" value="SARCOSINE DEHYDROGENASE-RELATED"/>
    <property type="match status" value="1"/>
</dbReference>
<dbReference type="Gene3D" id="3.30.9.10">
    <property type="entry name" value="D-Amino Acid Oxidase, subunit A, domain 2"/>
    <property type="match status" value="1"/>
</dbReference>
<dbReference type="EMBL" id="BAAAZG010000042">
    <property type="protein sequence ID" value="GAA4088483.1"/>
    <property type="molecule type" value="Genomic_DNA"/>
</dbReference>